<dbReference type="Proteomes" id="UP000019202">
    <property type="component" value="Unassembled WGS sequence"/>
</dbReference>
<proteinExistence type="predicted"/>
<organism evidence="1 2">
    <name type="scientific">Xenorhabdus szentirmaii DSM 16338</name>
    <dbReference type="NCBI Taxonomy" id="1427518"/>
    <lineage>
        <taxon>Bacteria</taxon>
        <taxon>Pseudomonadati</taxon>
        <taxon>Pseudomonadota</taxon>
        <taxon>Gammaproteobacteria</taxon>
        <taxon>Enterobacterales</taxon>
        <taxon>Morganellaceae</taxon>
        <taxon>Xenorhabdus</taxon>
    </lineage>
</organism>
<name>W1IZF5_9GAMM</name>
<sequence length="113" mass="13095">MSTMGSRITKERNRLNINQSTFETFIECPRNSLWRYEQDEIPLEGTHLQRLAAIGFDVAYILTGNRIQIMDISIEEQGIIEQYRAMTEASRLKLQKAGNSIAYGRNRESVRLK</sequence>
<dbReference type="GO" id="GO:0003677">
    <property type="term" value="F:DNA binding"/>
    <property type="evidence" value="ECO:0007669"/>
    <property type="project" value="InterPro"/>
</dbReference>
<evidence type="ECO:0000313" key="2">
    <source>
        <dbReference type="Proteomes" id="UP000019202"/>
    </source>
</evidence>
<accession>W1IZF5</accession>
<dbReference type="SUPFAM" id="SSF47413">
    <property type="entry name" value="lambda repressor-like DNA-binding domains"/>
    <property type="match status" value="1"/>
</dbReference>
<dbReference type="EMBL" id="CBXF010000097">
    <property type="protein sequence ID" value="CDL83867.1"/>
    <property type="molecule type" value="Genomic_DNA"/>
</dbReference>
<comment type="caution">
    <text evidence="1">The sequence shown here is derived from an EMBL/GenBank/DDBJ whole genome shotgun (WGS) entry which is preliminary data.</text>
</comment>
<dbReference type="InterPro" id="IPR010982">
    <property type="entry name" value="Lambda_DNA-bd_dom_sf"/>
</dbReference>
<dbReference type="Gene3D" id="1.10.260.40">
    <property type="entry name" value="lambda repressor-like DNA-binding domains"/>
    <property type="match status" value="1"/>
</dbReference>
<keyword evidence="2" id="KW-1185">Reference proteome</keyword>
<reference evidence="1" key="1">
    <citation type="submission" date="2013-11" db="EMBL/GenBank/DDBJ databases">
        <title>Draft genome sequence and annotation of the entomopathogenic bacteria, Xenorhabdus cabanillasi strain JM26 and Xenorhabdus szentirmai strain DSM 16338.</title>
        <authorList>
            <person name="Gualtieri M."/>
            <person name="Ogier J.C."/>
            <person name="Pages S."/>
            <person name="Givaudan A."/>
            <person name="Gaudriault S."/>
        </authorList>
    </citation>
    <scope>NUCLEOTIDE SEQUENCE [LARGE SCALE GENOMIC DNA]</scope>
    <source>
        <strain evidence="1">DSM 16338</strain>
    </source>
</reference>
<evidence type="ECO:0000313" key="1">
    <source>
        <dbReference type="EMBL" id="CDL83867.1"/>
    </source>
</evidence>
<protein>
    <submittedName>
        <fullName evidence="1">Transcriptional regulator, XRE family</fullName>
    </submittedName>
</protein>
<dbReference type="STRING" id="1427518.XSR1_380030"/>
<gene>
    <name evidence="1" type="ORF">XSR1_380030</name>
</gene>
<dbReference type="RefSeq" id="WP_143707583.1">
    <property type="nucleotide sequence ID" value="NZ_CAWLWS010000097.1"/>
</dbReference>
<dbReference type="OrthoDB" id="3196789at2"/>
<dbReference type="AlphaFoldDB" id="W1IZF5"/>